<keyword evidence="6" id="KW-0812">Transmembrane</keyword>
<evidence type="ECO:0000256" key="6">
    <source>
        <dbReference type="SAM" id="Phobius"/>
    </source>
</evidence>
<name>A0A1F6TY34_9PROT</name>
<evidence type="ECO:0000256" key="2">
    <source>
        <dbReference type="ARBA" id="ARBA00022603"/>
    </source>
</evidence>
<dbReference type="InterPro" id="IPR003333">
    <property type="entry name" value="CMAS"/>
</dbReference>
<keyword evidence="4" id="KW-0949">S-adenosyl-L-methionine</keyword>
<dbReference type="SUPFAM" id="SSF53335">
    <property type="entry name" value="S-adenosyl-L-methionine-dependent methyltransferases"/>
    <property type="match status" value="1"/>
</dbReference>
<dbReference type="GO" id="GO:0032259">
    <property type="term" value="P:methylation"/>
    <property type="evidence" value="ECO:0007669"/>
    <property type="project" value="UniProtKB-KW"/>
</dbReference>
<comment type="similarity">
    <text evidence="1">Belongs to the CFA/CMAS family.</text>
</comment>
<dbReference type="GO" id="GO:0008168">
    <property type="term" value="F:methyltransferase activity"/>
    <property type="evidence" value="ECO:0007669"/>
    <property type="project" value="UniProtKB-KW"/>
</dbReference>
<proteinExistence type="inferred from homology"/>
<evidence type="ECO:0000256" key="3">
    <source>
        <dbReference type="ARBA" id="ARBA00022679"/>
    </source>
</evidence>
<keyword evidence="3" id="KW-0808">Transferase</keyword>
<dbReference type="PANTHER" id="PTHR43667">
    <property type="entry name" value="CYCLOPROPANE-FATTY-ACYL-PHOSPHOLIPID SYNTHASE"/>
    <property type="match status" value="1"/>
</dbReference>
<gene>
    <name evidence="8" type="ORF">A3A87_01385</name>
</gene>
<dbReference type="CDD" id="cd02440">
    <property type="entry name" value="AdoMet_MTases"/>
    <property type="match status" value="1"/>
</dbReference>
<protein>
    <submittedName>
        <fullName evidence="8">Cyclopropane-fatty-acyl-phospholipid synthase</fullName>
    </submittedName>
</protein>
<comment type="caution">
    <text evidence="8">The sequence shown here is derived from an EMBL/GenBank/DDBJ whole genome shotgun (WGS) entry which is preliminary data.</text>
</comment>
<dbReference type="Proteomes" id="UP000179037">
    <property type="component" value="Unassembled WGS sequence"/>
</dbReference>
<accession>A0A1F6TY34</accession>
<dbReference type="Pfam" id="PF25371">
    <property type="entry name" value="DUF7884"/>
    <property type="match status" value="1"/>
</dbReference>
<dbReference type="Pfam" id="PF02353">
    <property type="entry name" value="CMAS"/>
    <property type="match status" value="1"/>
</dbReference>
<dbReference type="InterPro" id="IPR050723">
    <property type="entry name" value="CFA/CMAS"/>
</dbReference>
<keyword evidence="6" id="KW-1133">Transmembrane helix</keyword>
<feature type="transmembrane region" description="Helical" evidence="6">
    <location>
        <begin position="391"/>
        <end position="412"/>
    </location>
</feature>
<dbReference type="PIRSF" id="PIRSF003085">
    <property type="entry name" value="CMAS"/>
    <property type="match status" value="1"/>
</dbReference>
<evidence type="ECO:0000256" key="1">
    <source>
        <dbReference type="ARBA" id="ARBA00010815"/>
    </source>
</evidence>
<dbReference type="GO" id="GO:0008610">
    <property type="term" value="P:lipid biosynthetic process"/>
    <property type="evidence" value="ECO:0007669"/>
    <property type="project" value="InterPro"/>
</dbReference>
<dbReference type="AlphaFoldDB" id="A0A1F6TY34"/>
<dbReference type="STRING" id="1817768.A3A87_01385"/>
<evidence type="ECO:0000313" key="9">
    <source>
        <dbReference type="Proteomes" id="UP000179037"/>
    </source>
</evidence>
<dbReference type="InterPro" id="IPR057206">
    <property type="entry name" value="DUF7884"/>
</dbReference>
<dbReference type="InterPro" id="IPR029063">
    <property type="entry name" value="SAM-dependent_MTases_sf"/>
</dbReference>
<dbReference type="PANTHER" id="PTHR43667:SF1">
    <property type="entry name" value="CYCLOPROPANE-FATTY-ACYL-PHOSPHOLIPID SYNTHASE"/>
    <property type="match status" value="1"/>
</dbReference>
<evidence type="ECO:0000259" key="7">
    <source>
        <dbReference type="Pfam" id="PF25371"/>
    </source>
</evidence>
<evidence type="ECO:0000256" key="5">
    <source>
        <dbReference type="ARBA" id="ARBA00023098"/>
    </source>
</evidence>
<keyword evidence="6" id="KW-0472">Membrane</keyword>
<evidence type="ECO:0000313" key="8">
    <source>
        <dbReference type="EMBL" id="OGI50006.1"/>
    </source>
</evidence>
<keyword evidence="2" id="KW-0489">Methyltransferase</keyword>
<organism evidence="8 9">
    <name type="scientific">Candidatus Muproteobacteria bacterium RIFCSPLOWO2_01_FULL_60_18</name>
    <dbReference type="NCBI Taxonomy" id="1817768"/>
    <lineage>
        <taxon>Bacteria</taxon>
        <taxon>Pseudomonadati</taxon>
        <taxon>Pseudomonadota</taxon>
        <taxon>Candidatus Muproteobacteria</taxon>
    </lineage>
</organism>
<sequence length="431" mass="49424">MEKDAQKSKLTSLDIPALTGGRSGIGLSPAPSRVSVLGRWMAHKLLDLLGDPPLTFVLWNGEKIPSVDKPSIARVHFRDSEVLQKLLVNPALHFGDLYSAGRIEVEGNLVDFLVTVYRAAAASPKFQKLKQAQTRLFNRPRPNELTDSRDNIHHHYDIGNDFYELWLDREAMQYTCAYFPTPDLSLEEAQRAKMDHICRKLRLKPGDRVVEAGCGWGGFAHHMAKHYGVEVRSYNISRQQILYARERAEAAGLEGKVDYVEDDYRNITGEFDVFVSVGMLEHVGREHYQELGDIIHRCLTPTGRGLIHSIGRNKPEPMNAWIEKRIFPGSYPPTLREIMEIFEAHEFSVLDVENLRLHYAKTLEHWLERFNRHAEKIEKSYDRAFVRAWRLYLAGSIAGFTAGTLQLFQVVFTRGDNNDLPWSRAHLYRET</sequence>
<evidence type="ECO:0000256" key="4">
    <source>
        <dbReference type="ARBA" id="ARBA00022691"/>
    </source>
</evidence>
<feature type="domain" description="DUF7884" evidence="7">
    <location>
        <begin position="44"/>
        <end position="121"/>
    </location>
</feature>
<keyword evidence="5" id="KW-0443">Lipid metabolism</keyword>
<dbReference type="Gene3D" id="3.40.50.150">
    <property type="entry name" value="Vaccinia Virus protein VP39"/>
    <property type="match status" value="1"/>
</dbReference>
<reference evidence="8 9" key="1">
    <citation type="journal article" date="2016" name="Nat. Commun.">
        <title>Thousands of microbial genomes shed light on interconnected biogeochemical processes in an aquifer system.</title>
        <authorList>
            <person name="Anantharaman K."/>
            <person name="Brown C.T."/>
            <person name="Hug L.A."/>
            <person name="Sharon I."/>
            <person name="Castelle C.J."/>
            <person name="Probst A.J."/>
            <person name="Thomas B.C."/>
            <person name="Singh A."/>
            <person name="Wilkins M.J."/>
            <person name="Karaoz U."/>
            <person name="Brodie E.L."/>
            <person name="Williams K.H."/>
            <person name="Hubbard S.S."/>
            <person name="Banfield J.F."/>
        </authorList>
    </citation>
    <scope>NUCLEOTIDE SEQUENCE [LARGE SCALE GENOMIC DNA]</scope>
</reference>
<dbReference type="EMBL" id="MFTC01000080">
    <property type="protein sequence ID" value="OGI50006.1"/>
    <property type="molecule type" value="Genomic_DNA"/>
</dbReference>